<dbReference type="InterPro" id="IPR036962">
    <property type="entry name" value="Glyco_hydro_3_N_sf"/>
</dbReference>
<keyword evidence="5 7" id="KW-0326">Glycosidase</keyword>
<comment type="catalytic activity">
    <reaction evidence="1">
        <text>Hydrolysis of terminal non-reducing N-acetyl-D-hexosamine residues in N-acetyl-beta-D-hexosaminides.</text>
        <dbReference type="EC" id="3.2.1.52"/>
    </reaction>
</comment>
<dbReference type="CAZy" id="GH3">
    <property type="family name" value="Glycoside Hydrolase Family 3"/>
</dbReference>
<evidence type="ECO:0000256" key="4">
    <source>
        <dbReference type="ARBA" id="ARBA00022801"/>
    </source>
</evidence>
<evidence type="ECO:0000313" key="8">
    <source>
        <dbReference type="Proteomes" id="UP000009134"/>
    </source>
</evidence>
<name>Q2G9D7_NOVAD</name>
<dbReference type="PANTHER" id="PTHR30480:SF13">
    <property type="entry name" value="BETA-HEXOSAMINIDASE"/>
    <property type="match status" value="1"/>
</dbReference>
<dbReference type="GO" id="GO:0009254">
    <property type="term" value="P:peptidoglycan turnover"/>
    <property type="evidence" value="ECO:0007669"/>
    <property type="project" value="TreeGrafter"/>
</dbReference>
<dbReference type="NCBIfam" id="NF003740">
    <property type="entry name" value="PRK05337.1"/>
    <property type="match status" value="1"/>
</dbReference>
<gene>
    <name evidence="7" type="ordered locus">Saro_1091</name>
</gene>
<evidence type="ECO:0000313" key="7">
    <source>
        <dbReference type="EMBL" id="ABD25536.1"/>
    </source>
</evidence>
<evidence type="ECO:0000259" key="6">
    <source>
        <dbReference type="Pfam" id="PF00933"/>
    </source>
</evidence>
<organism evidence="7 8">
    <name type="scientific">Novosphingobium aromaticivorans (strain ATCC 700278 / DSM 12444 / CCUG 56034 / CIP 105152 / NBRC 16084 / F199)</name>
    <dbReference type="NCBI Taxonomy" id="279238"/>
    <lineage>
        <taxon>Bacteria</taxon>
        <taxon>Pseudomonadati</taxon>
        <taxon>Pseudomonadota</taxon>
        <taxon>Alphaproteobacteria</taxon>
        <taxon>Sphingomonadales</taxon>
        <taxon>Sphingomonadaceae</taxon>
        <taxon>Novosphingobium</taxon>
    </lineage>
</organism>
<protein>
    <recommendedName>
        <fullName evidence="3">beta-N-acetylhexosaminidase</fullName>
        <ecNumber evidence="3">3.2.1.52</ecNumber>
    </recommendedName>
</protein>
<dbReference type="GO" id="GO:0004563">
    <property type="term" value="F:beta-N-acetylhexosaminidase activity"/>
    <property type="evidence" value="ECO:0007669"/>
    <property type="project" value="UniProtKB-EC"/>
</dbReference>
<dbReference type="HOGENOM" id="CLU_008392_0_0_5"/>
<dbReference type="EC" id="3.2.1.52" evidence="3"/>
<dbReference type="STRING" id="279238.Saro_1091"/>
<dbReference type="InterPro" id="IPR017853">
    <property type="entry name" value="GH"/>
</dbReference>
<dbReference type="eggNOG" id="COG1472">
    <property type="taxonomic scope" value="Bacteria"/>
</dbReference>
<dbReference type="AlphaFoldDB" id="Q2G9D7"/>
<reference evidence="8" key="1">
    <citation type="submission" date="2006-01" db="EMBL/GenBank/DDBJ databases">
        <title>Complete sequence of Novosphingobium aromaticivorans DSM 12444.</title>
        <authorList>
            <consortium name="US DOE Joint Genome Institute"/>
            <person name="Copeland A."/>
            <person name="Lucas S."/>
            <person name="Lapidus A."/>
            <person name="Barry K."/>
            <person name="Detter J.C."/>
            <person name="Glavina T."/>
            <person name="Hammon N."/>
            <person name="Israni S."/>
            <person name="Pitluck S."/>
            <person name="Chain P."/>
            <person name="Malfatti S."/>
            <person name="Shin M."/>
            <person name="Vergez L."/>
            <person name="Schmutz J."/>
            <person name="Larimer F."/>
            <person name="Land M."/>
            <person name="Kyrpides N."/>
            <person name="Ivanova N."/>
            <person name="Fredrickson J."/>
            <person name="Balkwill D."/>
            <person name="Romine M.F."/>
            <person name="Richardson P."/>
        </authorList>
    </citation>
    <scope>NUCLEOTIDE SEQUENCE [LARGE SCALE GENOMIC DNA]</scope>
    <source>
        <strain evidence="8">ATCC 700278 / DSM 12444 / CCUG 56034 / CIP 105152 / NBRC 16084 / F199</strain>
    </source>
</reference>
<dbReference type="InterPro" id="IPR050226">
    <property type="entry name" value="NagZ_Beta-hexosaminidase"/>
</dbReference>
<accession>Q2G9D7</accession>
<keyword evidence="8" id="KW-1185">Reference proteome</keyword>
<evidence type="ECO:0000256" key="3">
    <source>
        <dbReference type="ARBA" id="ARBA00012663"/>
    </source>
</evidence>
<feature type="domain" description="Glycoside hydrolase family 3 N-terminal" evidence="6">
    <location>
        <begin position="31"/>
        <end position="325"/>
    </location>
</feature>
<dbReference type="KEGG" id="nar:Saro_1091"/>
<dbReference type="Proteomes" id="UP000009134">
    <property type="component" value="Chromosome"/>
</dbReference>
<dbReference type="Pfam" id="PF00933">
    <property type="entry name" value="Glyco_hydro_3"/>
    <property type="match status" value="1"/>
</dbReference>
<sequence length="355" mass="38103">MGAPGLANGHGIRESTTMLPAIFGLSGLTLTEDERAFFRDADPAGYILFGRNVESPAQLRALTDELRALHGRDRTFICIDQEGGRVARMKPPVWQPYPPGERFDRLYDIAPASAIEAARANAEALGLDLAEAGISVDCLPLLDVRQPGAHDVIGDRALGSEPMRVAALGRATLDGLARAGIAGVVKHMPGHGRALVDSHKELPTVSASAEELEMDLAPFRALRDATIGMTAHLRFLAWDDWNPATHSPFVIEEIIRKAIGFDGLLLTDDLDMQALGGTVPERAARAQAAGCDIALNCWAKMDDMVGIANSLAPMSDKVMQRLERALAPTAAFDAPADMTAQAALFDKRDRLLELA</sequence>
<keyword evidence="4 7" id="KW-0378">Hydrolase</keyword>
<comment type="similarity">
    <text evidence="2">Belongs to the glycosyl hydrolase 3 family.</text>
</comment>
<dbReference type="SUPFAM" id="SSF51445">
    <property type="entry name" value="(Trans)glycosidases"/>
    <property type="match status" value="1"/>
</dbReference>
<evidence type="ECO:0000256" key="5">
    <source>
        <dbReference type="ARBA" id="ARBA00023295"/>
    </source>
</evidence>
<dbReference type="PANTHER" id="PTHR30480">
    <property type="entry name" value="BETA-HEXOSAMINIDASE-RELATED"/>
    <property type="match status" value="1"/>
</dbReference>
<evidence type="ECO:0000256" key="1">
    <source>
        <dbReference type="ARBA" id="ARBA00001231"/>
    </source>
</evidence>
<proteinExistence type="inferred from homology"/>
<evidence type="ECO:0000256" key="2">
    <source>
        <dbReference type="ARBA" id="ARBA00005336"/>
    </source>
</evidence>
<dbReference type="InterPro" id="IPR001764">
    <property type="entry name" value="Glyco_hydro_3_N"/>
</dbReference>
<dbReference type="GO" id="GO:0005975">
    <property type="term" value="P:carbohydrate metabolic process"/>
    <property type="evidence" value="ECO:0007669"/>
    <property type="project" value="InterPro"/>
</dbReference>
<dbReference type="EMBL" id="CP000248">
    <property type="protein sequence ID" value="ABD25536.1"/>
    <property type="molecule type" value="Genomic_DNA"/>
</dbReference>
<dbReference type="Gene3D" id="3.20.20.300">
    <property type="entry name" value="Glycoside hydrolase, family 3, N-terminal domain"/>
    <property type="match status" value="1"/>
</dbReference>